<dbReference type="Pfam" id="PF18042">
    <property type="entry name" value="ORF_12_N"/>
    <property type="match status" value="1"/>
</dbReference>
<evidence type="ECO:0000256" key="2">
    <source>
        <dbReference type="SAM" id="SignalP"/>
    </source>
</evidence>
<evidence type="ECO:0000313" key="4">
    <source>
        <dbReference type="EMBL" id="MDR7346152.1"/>
    </source>
</evidence>
<feature type="compositionally biased region" description="Polar residues" evidence="1">
    <location>
        <begin position="35"/>
        <end position="44"/>
    </location>
</feature>
<dbReference type="InterPro" id="IPR040846">
    <property type="entry name" value="ORF_12_N"/>
</dbReference>
<proteinExistence type="predicted"/>
<reference evidence="4 5" key="1">
    <citation type="submission" date="2023-07" db="EMBL/GenBank/DDBJ databases">
        <title>Sequencing the genomes of 1000 actinobacteria strains.</title>
        <authorList>
            <person name="Klenk H.-P."/>
        </authorList>
    </citation>
    <scope>NUCLEOTIDE SEQUENCE [LARGE SCALE GENOMIC DNA]</scope>
    <source>
        <strain evidence="4 5">DSM 22966</strain>
    </source>
</reference>
<feature type="chain" id="PRO_5047139980" description="ORF 12 gene product N-terminal domain-containing protein" evidence="2">
    <location>
        <begin position="26"/>
        <end position="157"/>
    </location>
</feature>
<gene>
    <name evidence="4" type="ORF">J2S62_000409</name>
</gene>
<evidence type="ECO:0000259" key="3">
    <source>
        <dbReference type="Pfam" id="PF18042"/>
    </source>
</evidence>
<evidence type="ECO:0000313" key="5">
    <source>
        <dbReference type="Proteomes" id="UP001183794"/>
    </source>
</evidence>
<dbReference type="PROSITE" id="PS51257">
    <property type="entry name" value="PROKAR_LIPOPROTEIN"/>
    <property type="match status" value="1"/>
</dbReference>
<sequence length="157" mass="16917">MSFDGRRMRAGITSLLLVSAGFAFASCASEETPDDSANVTQESPDQAVDIPGDTLAGEQSQRIVDLLNSDEETTAEDFEGHLHSSFTAEVSEDELVELFNQNLRPAQPFTVTDYEGGERQAVSVLTSPVSDPMDMTVHVDNDGLITGLLFTPSESDD</sequence>
<feature type="region of interest" description="Disordered" evidence="1">
    <location>
        <begin position="31"/>
        <end position="54"/>
    </location>
</feature>
<name>A0ABU2AXS0_9MICC</name>
<evidence type="ECO:0000256" key="1">
    <source>
        <dbReference type="SAM" id="MobiDB-lite"/>
    </source>
</evidence>
<keyword evidence="2" id="KW-0732">Signal</keyword>
<dbReference type="EMBL" id="JAVDYJ010000001">
    <property type="protein sequence ID" value="MDR7346152.1"/>
    <property type="molecule type" value="Genomic_DNA"/>
</dbReference>
<organism evidence="4 5">
    <name type="scientific">Enteractinococcus fodinae</name>
    <dbReference type="NCBI Taxonomy" id="684663"/>
    <lineage>
        <taxon>Bacteria</taxon>
        <taxon>Bacillati</taxon>
        <taxon>Actinomycetota</taxon>
        <taxon>Actinomycetes</taxon>
        <taxon>Micrococcales</taxon>
        <taxon>Micrococcaceae</taxon>
    </lineage>
</organism>
<comment type="caution">
    <text evidence="4">The sequence shown here is derived from an EMBL/GenBank/DDBJ whole genome shotgun (WGS) entry which is preliminary data.</text>
</comment>
<dbReference type="Proteomes" id="UP001183794">
    <property type="component" value="Unassembled WGS sequence"/>
</dbReference>
<protein>
    <recommendedName>
        <fullName evidence="3">ORF 12 gene product N-terminal domain-containing protein</fullName>
    </recommendedName>
</protein>
<dbReference type="Gene3D" id="3.10.450.280">
    <property type="match status" value="1"/>
</dbReference>
<keyword evidence="5" id="KW-1185">Reference proteome</keyword>
<accession>A0ABU2AXS0</accession>
<feature type="signal peptide" evidence="2">
    <location>
        <begin position="1"/>
        <end position="25"/>
    </location>
</feature>
<feature type="domain" description="ORF 12 gene product N-terminal" evidence="3">
    <location>
        <begin position="53"/>
        <end position="145"/>
    </location>
</feature>
<dbReference type="RefSeq" id="WP_310170713.1">
    <property type="nucleotide sequence ID" value="NZ_BAABHE010000002.1"/>
</dbReference>